<dbReference type="AlphaFoldDB" id="C3XYY4"/>
<dbReference type="EMBL" id="GG666474">
    <property type="protein sequence ID" value="EEN66755.1"/>
    <property type="molecule type" value="Genomic_DNA"/>
</dbReference>
<dbReference type="InParanoid" id="C3XYY4"/>
<protein>
    <submittedName>
        <fullName evidence="1">Uncharacterized protein</fullName>
    </submittedName>
</protein>
<reference evidence="1" key="1">
    <citation type="journal article" date="2008" name="Nature">
        <title>The amphioxus genome and the evolution of the chordate karyotype.</title>
        <authorList>
            <consortium name="US DOE Joint Genome Institute (JGI-PGF)"/>
            <person name="Putnam N.H."/>
            <person name="Butts T."/>
            <person name="Ferrier D.E.K."/>
            <person name="Furlong R.F."/>
            <person name="Hellsten U."/>
            <person name="Kawashima T."/>
            <person name="Robinson-Rechavi M."/>
            <person name="Shoguchi E."/>
            <person name="Terry A."/>
            <person name="Yu J.-K."/>
            <person name="Benito-Gutierrez E.L."/>
            <person name="Dubchak I."/>
            <person name="Garcia-Fernandez J."/>
            <person name="Gibson-Brown J.J."/>
            <person name="Grigoriev I.V."/>
            <person name="Horton A.C."/>
            <person name="de Jong P.J."/>
            <person name="Jurka J."/>
            <person name="Kapitonov V.V."/>
            <person name="Kohara Y."/>
            <person name="Kuroki Y."/>
            <person name="Lindquist E."/>
            <person name="Lucas S."/>
            <person name="Osoegawa K."/>
            <person name="Pennacchio L.A."/>
            <person name="Salamov A.A."/>
            <person name="Satou Y."/>
            <person name="Sauka-Spengler T."/>
            <person name="Schmutz J."/>
            <person name="Shin-I T."/>
            <person name="Toyoda A."/>
            <person name="Bronner-Fraser M."/>
            <person name="Fujiyama A."/>
            <person name="Holland L.Z."/>
            <person name="Holland P.W.H."/>
            <person name="Satoh N."/>
            <person name="Rokhsar D.S."/>
        </authorList>
    </citation>
    <scope>NUCLEOTIDE SEQUENCE [LARGE SCALE GENOMIC DNA]</scope>
    <source>
        <strain evidence="1">S238N-H82</strain>
        <tissue evidence="1">Testes</tissue>
    </source>
</reference>
<name>C3XYY4_BRAFL</name>
<gene>
    <name evidence="1" type="ORF">BRAFLDRAFT_90932</name>
</gene>
<feature type="non-terminal residue" evidence="1">
    <location>
        <position position="1"/>
    </location>
</feature>
<organism>
    <name type="scientific">Branchiostoma floridae</name>
    <name type="common">Florida lancelet</name>
    <name type="synonym">Amphioxus</name>
    <dbReference type="NCBI Taxonomy" id="7739"/>
    <lineage>
        <taxon>Eukaryota</taxon>
        <taxon>Metazoa</taxon>
        <taxon>Chordata</taxon>
        <taxon>Cephalochordata</taxon>
        <taxon>Leptocardii</taxon>
        <taxon>Amphioxiformes</taxon>
        <taxon>Branchiostomatidae</taxon>
        <taxon>Branchiostoma</taxon>
    </lineage>
</organism>
<proteinExistence type="predicted"/>
<evidence type="ECO:0000313" key="1">
    <source>
        <dbReference type="EMBL" id="EEN66755.1"/>
    </source>
</evidence>
<sequence>ELLGAIKPGFTAAAMFLVGLILDHRTVRRNVWTRNGWPGLVKEAMSGRLVRNVRTSQGRKEGNELGNEGVKRHCHSHYGCFVTISSASPSQVAGKKTSLSSFQDLIDVIMPGSTAAGMLGLGERFSHAISTVTPRKIGPRVHGLPEDLKLLRSKPVEDQDIL</sequence>
<accession>C3XYY4</accession>